<dbReference type="GO" id="GO:0005634">
    <property type="term" value="C:nucleus"/>
    <property type="evidence" value="ECO:0007669"/>
    <property type="project" value="TreeGrafter"/>
</dbReference>
<protein>
    <submittedName>
        <fullName evidence="4">Uncharacterized protein</fullName>
    </submittedName>
</protein>
<dbReference type="OMA" id="REYDSCF"/>
<keyword evidence="5" id="KW-1185">Reference proteome</keyword>
<dbReference type="PANTHER" id="PTHR46403:SF1">
    <property type="entry name" value="TP53-REGULATED INHIBITOR OF APOPTOSIS 1"/>
    <property type="match status" value="1"/>
</dbReference>
<keyword evidence="2" id="KW-1015">Disulfide bond</keyword>
<dbReference type="InterPro" id="IPR007918">
    <property type="entry name" value="MDM35_apoptosis"/>
</dbReference>
<dbReference type="GO" id="GO:0005829">
    <property type="term" value="C:cytosol"/>
    <property type="evidence" value="ECO:0007669"/>
    <property type="project" value="TreeGrafter"/>
</dbReference>
<dbReference type="PANTHER" id="PTHR46403">
    <property type="entry name" value="TP53-REGULATED INHIBITOR OF APOPTOSIS 1"/>
    <property type="match status" value="1"/>
</dbReference>
<proteinExistence type="inferred from homology"/>
<dbReference type="AlphaFoldDB" id="A0A284QUE3"/>
<comment type="similarity">
    <text evidence="1">Belongs to the TRIAP1/MDM35 family.</text>
</comment>
<evidence type="ECO:0000256" key="2">
    <source>
        <dbReference type="ARBA" id="ARBA00023157"/>
    </source>
</evidence>
<feature type="compositionally biased region" description="Basic and acidic residues" evidence="3">
    <location>
        <begin position="77"/>
        <end position="87"/>
    </location>
</feature>
<dbReference type="GO" id="GO:0045332">
    <property type="term" value="P:phospholipid translocation"/>
    <property type="evidence" value="ECO:0007669"/>
    <property type="project" value="TreeGrafter"/>
</dbReference>
<reference evidence="5" key="1">
    <citation type="journal article" date="2017" name="Nat. Ecol. Evol.">
        <title>Genome expansion and lineage-specific genetic innovations in the forest pathogenic fungi Armillaria.</title>
        <authorList>
            <person name="Sipos G."/>
            <person name="Prasanna A.N."/>
            <person name="Walter M.C."/>
            <person name="O'Connor E."/>
            <person name="Balint B."/>
            <person name="Krizsan K."/>
            <person name="Kiss B."/>
            <person name="Hess J."/>
            <person name="Varga T."/>
            <person name="Slot J."/>
            <person name="Riley R."/>
            <person name="Boka B."/>
            <person name="Rigling D."/>
            <person name="Barry K."/>
            <person name="Lee J."/>
            <person name="Mihaltcheva S."/>
            <person name="LaButti K."/>
            <person name="Lipzen A."/>
            <person name="Waldron R."/>
            <person name="Moloney N.M."/>
            <person name="Sperisen C."/>
            <person name="Kredics L."/>
            <person name="Vagvoelgyi C."/>
            <person name="Patrignani A."/>
            <person name="Fitzpatrick D."/>
            <person name="Nagy I."/>
            <person name="Doyle S."/>
            <person name="Anderson J.B."/>
            <person name="Grigoriev I.V."/>
            <person name="Gueldener U."/>
            <person name="Muensterkoetter M."/>
            <person name="Nagy L.G."/>
        </authorList>
    </citation>
    <scope>NUCLEOTIDE SEQUENCE [LARGE SCALE GENOMIC DNA]</scope>
    <source>
        <strain evidence="5">C18/9</strain>
    </source>
</reference>
<dbReference type="GO" id="GO:1990050">
    <property type="term" value="F:phosphatidic acid transfer activity"/>
    <property type="evidence" value="ECO:0007669"/>
    <property type="project" value="TreeGrafter"/>
</dbReference>
<evidence type="ECO:0000313" key="4">
    <source>
        <dbReference type="EMBL" id="SJL00033.1"/>
    </source>
</evidence>
<accession>A0A284QUE3</accession>
<evidence type="ECO:0000256" key="3">
    <source>
        <dbReference type="SAM" id="MobiDB-lite"/>
    </source>
</evidence>
<sequence>MADSLAPQCTPLKREYDSCFNSWFEGYLEPAVAASASQQQREAYSRKKAEEFEAKCGKVWAEYKGCTQRALKEKGLDRLLDQAREENPLTEPAPSAAQNNK</sequence>
<dbReference type="Pfam" id="PF05254">
    <property type="entry name" value="UPF0203"/>
    <property type="match status" value="1"/>
</dbReference>
<evidence type="ECO:0000313" key="5">
    <source>
        <dbReference type="Proteomes" id="UP000219338"/>
    </source>
</evidence>
<dbReference type="EMBL" id="FUEG01000002">
    <property type="protein sequence ID" value="SJL00033.1"/>
    <property type="molecule type" value="Genomic_DNA"/>
</dbReference>
<evidence type="ECO:0000256" key="1">
    <source>
        <dbReference type="ARBA" id="ARBA00006196"/>
    </source>
</evidence>
<gene>
    <name evidence="4" type="ORF">ARMOST_03345</name>
</gene>
<dbReference type="STRING" id="47428.A0A284QUE3"/>
<organism evidence="4 5">
    <name type="scientific">Armillaria ostoyae</name>
    <name type="common">Armillaria root rot fungus</name>
    <dbReference type="NCBI Taxonomy" id="47428"/>
    <lineage>
        <taxon>Eukaryota</taxon>
        <taxon>Fungi</taxon>
        <taxon>Dikarya</taxon>
        <taxon>Basidiomycota</taxon>
        <taxon>Agaricomycotina</taxon>
        <taxon>Agaricomycetes</taxon>
        <taxon>Agaricomycetidae</taxon>
        <taxon>Agaricales</taxon>
        <taxon>Marasmiineae</taxon>
        <taxon>Physalacriaceae</taxon>
        <taxon>Armillaria</taxon>
    </lineage>
</organism>
<dbReference type="Proteomes" id="UP000219338">
    <property type="component" value="Unassembled WGS sequence"/>
</dbReference>
<name>A0A284QUE3_ARMOS</name>
<dbReference type="GO" id="GO:0005758">
    <property type="term" value="C:mitochondrial intermembrane space"/>
    <property type="evidence" value="ECO:0007669"/>
    <property type="project" value="TreeGrafter"/>
</dbReference>
<dbReference type="OrthoDB" id="19091at2759"/>
<feature type="region of interest" description="Disordered" evidence="3">
    <location>
        <begin position="77"/>
        <end position="101"/>
    </location>
</feature>